<evidence type="ECO:0000256" key="4">
    <source>
        <dbReference type="ARBA" id="ARBA00022723"/>
    </source>
</evidence>
<dbReference type="AlphaFoldDB" id="A0A4X2JVA1"/>
<dbReference type="GO" id="GO:0004722">
    <property type="term" value="F:protein serine/threonine phosphatase activity"/>
    <property type="evidence" value="ECO:0007669"/>
    <property type="project" value="UniProtKB-EC"/>
</dbReference>
<comment type="catalytic activity">
    <reaction evidence="12 13 14">
        <text>O-phospho-L-threonyl-[protein] + H2O = L-threonyl-[protein] + phosphate</text>
        <dbReference type="Rhea" id="RHEA:47004"/>
        <dbReference type="Rhea" id="RHEA-COMP:11060"/>
        <dbReference type="Rhea" id="RHEA-COMP:11605"/>
        <dbReference type="ChEBI" id="CHEBI:15377"/>
        <dbReference type="ChEBI" id="CHEBI:30013"/>
        <dbReference type="ChEBI" id="CHEBI:43474"/>
        <dbReference type="ChEBI" id="CHEBI:61977"/>
        <dbReference type="EC" id="3.1.3.16"/>
    </reaction>
</comment>
<keyword evidence="6 13" id="KW-0378">Hydrolase</keyword>
<gene>
    <name evidence="16" type="primary">PPEF1</name>
</gene>
<evidence type="ECO:0000256" key="9">
    <source>
        <dbReference type="ARBA" id="ARBA00022912"/>
    </source>
</evidence>
<evidence type="ECO:0000256" key="11">
    <source>
        <dbReference type="ARBA" id="ARBA00047761"/>
    </source>
</evidence>
<dbReference type="FunFam" id="1.10.238.10:FF:000164">
    <property type="entry name" value="Serine/threonine-protein phosphatase with EF-hands"/>
    <property type="match status" value="1"/>
</dbReference>
<evidence type="ECO:0000256" key="2">
    <source>
        <dbReference type="ARBA" id="ARBA00001946"/>
    </source>
</evidence>
<keyword evidence="7" id="KW-0106">Calcium</keyword>
<evidence type="ECO:0000256" key="13">
    <source>
        <dbReference type="PIRNR" id="PIRNR000912"/>
    </source>
</evidence>
<dbReference type="CTD" id="5475"/>
<dbReference type="SMART" id="SM00156">
    <property type="entry name" value="PP2Ac"/>
    <property type="match status" value="1"/>
</dbReference>
<comment type="cofactor">
    <cofactor evidence="2">
        <name>Mg(2+)</name>
        <dbReference type="ChEBI" id="CHEBI:18420"/>
    </cofactor>
</comment>
<dbReference type="InterPro" id="IPR051134">
    <property type="entry name" value="PPP_phosphatase"/>
</dbReference>
<dbReference type="InterPro" id="IPR006186">
    <property type="entry name" value="Ser/Thr-sp_prot-phosphatase"/>
</dbReference>
<feature type="domain" description="EF-hand" evidence="15">
    <location>
        <begin position="475"/>
        <end position="510"/>
    </location>
</feature>
<reference evidence="16" key="2">
    <citation type="submission" date="2025-08" db="UniProtKB">
        <authorList>
            <consortium name="Ensembl"/>
        </authorList>
    </citation>
    <scope>IDENTIFICATION</scope>
</reference>
<dbReference type="Pfam" id="PF08321">
    <property type="entry name" value="PPP5"/>
    <property type="match status" value="1"/>
</dbReference>
<reference evidence="17" key="1">
    <citation type="submission" date="2018-12" db="EMBL/GenBank/DDBJ databases">
        <authorList>
            <person name="Yazar S."/>
        </authorList>
    </citation>
    <scope>NUCLEOTIDE SEQUENCE [LARGE SCALE GENOMIC DNA]</scope>
</reference>
<dbReference type="PRINTS" id="PR00114">
    <property type="entry name" value="STPHPHTASE"/>
</dbReference>
<dbReference type="PROSITE" id="PS50096">
    <property type="entry name" value="IQ"/>
    <property type="match status" value="1"/>
</dbReference>
<dbReference type="InterPro" id="IPR012008">
    <property type="entry name" value="Ser/Thr-Pase_EF-hand_contain"/>
</dbReference>
<keyword evidence="5" id="KW-0677">Repeat</keyword>
<evidence type="ECO:0000256" key="5">
    <source>
        <dbReference type="ARBA" id="ARBA00022737"/>
    </source>
</evidence>
<keyword evidence="4 13" id="KW-0479">Metal-binding</keyword>
<dbReference type="GO" id="GO:0005509">
    <property type="term" value="F:calcium ion binding"/>
    <property type="evidence" value="ECO:0007669"/>
    <property type="project" value="UniProtKB-UniRule"/>
</dbReference>
<dbReference type="Pfam" id="PF00149">
    <property type="entry name" value="Metallophos"/>
    <property type="match status" value="1"/>
</dbReference>
<dbReference type="SMART" id="SM00054">
    <property type="entry name" value="EFh"/>
    <property type="match status" value="3"/>
</dbReference>
<dbReference type="InterPro" id="IPR018247">
    <property type="entry name" value="EF_Hand_1_Ca_BS"/>
</dbReference>
<dbReference type="CDD" id="cd00051">
    <property type="entry name" value="EFh"/>
    <property type="match status" value="1"/>
</dbReference>
<evidence type="ECO:0000256" key="14">
    <source>
        <dbReference type="RuleBase" id="RU004273"/>
    </source>
</evidence>
<dbReference type="InterPro" id="IPR011992">
    <property type="entry name" value="EF-hand-dom_pair"/>
</dbReference>
<evidence type="ECO:0000256" key="10">
    <source>
        <dbReference type="ARBA" id="ARBA00023211"/>
    </source>
</evidence>
<evidence type="ECO:0000256" key="1">
    <source>
        <dbReference type="ARBA" id="ARBA00001936"/>
    </source>
</evidence>
<proteinExistence type="inferred from homology"/>
<evidence type="ECO:0000256" key="6">
    <source>
        <dbReference type="ARBA" id="ARBA00022801"/>
    </source>
</evidence>
<dbReference type="GO" id="GO:0030145">
    <property type="term" value="F:manganese ion binding"/>
    <property type="evidence" value="ECO:0007669"/>
    <property type="project" value="UniProtKB-UniRule"/>
</dbReference>
<evidence type="ECO:0000256" key="8">
    <source>
        <dbReference type="ARBA" id="ARBA00022842"/>
    </source>
</evidence>
<dbReference type="PANTHER" id="PTHR45668:SF1">
    <property type="entry name" value="SERINE_THREONINE-PROTEIN PHOSPHATASE WITH EF-HANDS 1"/>
    <property type="match status" value="1"/>
</dbReference>
<accession>A0A4X2JVA1</accession>
<keyword evidence="8" id="KW-0460">Magnesium</keyword>
<evidence type="ECO:0000256" key="7">
    <source>
        <dbReference type="ARBA" id="ARBA00022837"/>
    </source>
</evidence>
<keyword evidence="10 13" id="KW-0464">Manganese</keyword>
<dbReference type="SUPFAM" id="SSF56300">
    <property type="entry name" value="Metallo-dependent phosphatases"/>
    <property type="match status" value="1"/>
</dbReference>
<dbReference type="GeneID" id="114022967"/>
<dbReference type="PROSITE" id="PS00018">
    <property type="entry name" value="EF_HAND_1"/>
    <property type="match status" value="3"/>
</dbReference>
<dbReference type="EC" id="3.1.3.16" evidence="13"/>
<keyword evidence="9" id="KW-0904">Protein phosphatase</keyword>
<feature type="domain" description="EF-hand" evidence="15">
    <location>
        <begin position="598"/>
        <end position="633"/>
    </location>
</feature>
<comment type="cofactor">
    <cofactor evidence="1">
        <name>Mn(2+)</name>
        <dbReference type="ChEBI" id="CHEBI:29035"/>
    </cofactor>
</comment>
<feature type="domain" description="EF-hand" evidence="15">
    <location>
        <begin position="558"/>
        <end position="593"/>
    </location>
</feature>
<comment type="catalytic activity">
    <reaction evidence="11">
        <text>O-phospho-L-seryl-[protein] + H2O = L-seryl-[protein] + phosphate</text>
        <dbReference type="Rhea" id="RHEA:20629"/>
        <dbReference type="Rhea" id="RHEA-COMP:9863"/>
        <dbReference type="Rhea" id="RHEA-COMP:11604"/>
        <dbReference type="ChEBI" id="CHEBI:15377"/>
        <dbReference type="ChEBI" id="CHEBI:29999"/>
        <dbReference type="ChEBI" id="CHEBI:43474"/>
        <dbReference type="ChEBI" id="CHEBI:83421"/>
        <dbReference type="EC" id="3.1.3.16"/>
    </reaction>
</comment>
<dbReference type="FunFam" id="3.60.21.10:FF:000049">
    <property type="entry name" value="Serine/threonine-protein phosphatase with EF-hands"/>
    <property type="match status" value="1"/>
</dbReference>
<dbReference type="OrthoDB" id="442428at2759"/>
<comment type="similarity">
    <text evidence="3 13 14">Belongs to the PPP phosphatase family.</text>
</comment>
<dbReference type="OMA" id="SHDNEIN"/>
<name>A0A4X2JVA1_VOMUR</name>
<keyword evidence="17" id="KW-1185">Reference proteome</keyword>
<dbReference type="Ensembl" id="ENSVURT00010001126.1">
    <property type="protein sequence ID" value="ENSVURP00010000975.1"/>
    <property type="gene ID" value="ENSVURG00010000852.1"/>
</dbReference>
<dbReference type="InterPro" id="IPR013235">
    <property type="entry name" value="PPP_dom"/>
</dbReference>
<evidence type="ECO:0000256" key="3">
    <source>
        <dbReference type="ARBA" id="ARBA00008294"/>
    </source>
</evidence>
<dbReference type="CDD" id="cd23767">
    <property type="entry name" value="IQCD"/>
    <property type="match status" value="1"/>
</dbReference>
<dbReference type="Proteomes" id="UP000314987">
    <property type="component" value="Unassembled WGS sequence"/>
</dbReference>
<evidence type="ECO:0000256" key="12">
    <source>
        <dbReference type="ARBA" id="ARBA00048336"/>
    </source>
</evidence>
<dbReference type="PIRSF" id="PIRSF000912">
    <property type="entry name" value="PPEF"/>
    <property type="match status" value="1"/>
</dbReference>
<evidence type="ECO:0000259" key="15">
    <source>
        <dbReference type="PROSITE" id="PS50222"/>
    </source>
</evidence>
<dbReference type="RefSeq" id="XP_027691229.1">
    <property type="nucleotide sequence ID" value="XM_027835428.1"/>
</dbReference>
<dbReference type="PROSITE" id="PS50222">
    <property type="entry name" value="EF_HAND_2"/>
    <property type="match status" value="3"/>
</dbReference>
<dbReference type="GO" id="GO:0005506">
    <property type="term" value="F:iron ion binding"/>
    <property type="evidence" value="ECO:0007669"/>
    <property type="project" value="UniProtKB-UniRule"/>
</dbReference>
<dbReference type="InterPro" id="IPR002048">
    <property type="entry name" value="EF_hand_dom"/>
</dbReference>
<evidence type="ECO:0000313" key="16">
    <source>
        <dbReference type="Ensembl" id="ENSVURP00010000975.1"/>
    </source>
</evidence>
<organism evidence="16 17">
    <name type="scientific">Vombatus ursinus</name>
    <name type="common">Common wombat</name>
    <dbReference type="NCBI Taxonomy" id="29139"/>
    <lineage>
        <taxon>Eukaryota</taxon>
        <taxon>Metazoa</taxon>
        <taxon>Chordata</taxon>
        <taxon>Craniata</taxon>
        <taxon>Vertebrata</taxon>
        <taxon>Euteleostomi</taxon>
        <taxon>Mammalia</taxon>
        <taxon>Metatheria</taxon>
        <taxon>Diprotodontia</taxon>
        <taxon>Vombatidae</taxon>
        <taxon>Vombatus</taxon>
    </lineage>
</organism>
<sequence>MGCNSSIQYEDRKSEKGMKAAVLIQNWYRCYKARLELRRLQAMNIFESIEYADEQDQLQLANFFSFMLENYTPNNKETSESLSQLFINTRKRKLDPETFIRNINVPDTYYGPRLKFPLTFSDVILLIDAFKENQILHARYVLQLLQEVKKVLQQLPNIVPVSSTVSKELTVCGDIHGKLDDLFLIFYKNGLPSGNNRYIFNGDFVDRGQNSMEVLMVLFSFLLVYPNDVYLNRGNHEDYLMNMRYGFTKEIMQKYKEHGGKILRSLEDVYTWLPIGTIIDEKILVIHGGISENTDLNILKQIKRNKMKSVLMPPITCSRIDLKHGHHDLPLSSISAIDQLSKIEWDQMVNILWSDPRSKKGCHPNTSRGGGCYFGPDVTNNILTKFALKMIIRSHECKPEGYDVCHDGKIVTVFSASNYYEEGSNRGAYIKLSQDNIPRFFQYQSNHLTQGKTLHERVDIVESAAFKILGERMISQKSSLIKAFQKYDPNNTGKISVSDWAKAAEEVLELSLPWLSLCPRLVKVIENGYVLYKMGFKDMPIVKAPQVAKSGMVETLVRYRSDLKIIFNIIDKDQSGLISMEEFRAMWKLFSSHYNIDIEDAYVDQLANSMDLNKDGSIDFNEFLTAFDVVHRLDRNSIKSQN</sequence>
<protein>
    <recommendedName>
        <fullName evidence="13">Serine/threonine-protein phosphatase with EF-hands</fullName>
        <ecNumber evidence="13">3.1.3.16</ecNumber>
    </recommendedName>
</protein>
<dbReference type="STRING" id="29139.ENSVURP00010000975"/>
<dbReference type="Gene3D" id="3.60.21.10">
    <property type="match status" value="1"/>
</dbReference>
<reference evidence="16" key="3">
    <citation type="submission" date="2025-09" db="UniProtKB">
        <authorList>
            <consortium name="Ensembl"/>
        </authorList>
    </citation>
    <scope>IDENTIFICATION</scope>
</reference>
<dbReference type="Pfam" id="PF13499">
    <property type="entry name" value="EF-hand_7"/>
    <property type="match status" value="1"/>
</dbReference>
<dbReference type="Gene3D" id="1.10.238.10">
    <property type="entry name" value="EF-hand"/>
    <property type="match status" value="1"/>
</dbReference>
<dbReference type="GO" id="GO:0050906">
    <property type="term" value="P:detection of stimulus involved in sensory perception"/>
    <property type="evidence" value="ECO:0007669"/>
    <property type="project" value="UniProtKB-UniRule"/>
</dbReference>
<dbReference type="InterPro" id="IPR004843">
    <property type="entry name" value="Calcineurin-like_PHP"/>
</dbReference>
<dbReference type="SUPFAM" id="SSF47473">
    <property type="entry name" value="EF-hand"/>
    <property type="match status" value="1"/>
</dbReference>
<evidence type="ECO:0000313" key="17">
    <source>
        <dbReference type="Proteomes" id="UP000314987"/>
    </source>
</evidence>
<dbReference type="PROSITE" id="PS00125">
    <property type="entry name" value="SER_THR_PHOSPHATASE"/>
    <property type="match status" value="1"/>
</dbReference>
<dbReference type="GeneTree" id="ENSGT00940000159830"/>
<dbReference type="InterPro" id="IPR029052">
    <property type="entry name" value="Metallo-depent_PP-like"/>
</dbReference>
<dbReference type="PANTHER" id="PTHR45668">
    <property type="entry name" value="SERINE/THREONINE-PROTEIN PHOSPHATASE 5-RELATED"/>
    <property type="match status" value="1"/>
</dbReference>